<accession>A0A4R7NZM5</accession>
<comment type="caution">
    <text evidence="2">The sequence shown here is derived from an EMBL/GenBank/DDBJ whole genome shotgun (WGS) entry which is preliminary data.</text>
</comment>
<gene>
    <name evidence="2" type="ORF">DFR24_3436</name>
</gene>
<keyword evidence="3" id="KW-1185">Reference proteome</keyword>
<dbReference type="RefSeq" id="WP_210772537.1">
    <property type="nucleotide sequence ID" value="NZ_MWIN01000019.1"/>
</dbReference>
<sequence>MGTQDFAMGFVPGRHRASPEMQRILGLLHRLMPALEAPSDQLWQRMGEHFMRGDGPADRLVEWMFANGMRESRALFDRALENGIATVHDAPPPLREFFEKIEACPDWLDERKLSIGAELHRRAGVAATYAGRDVALVGGYQASAFNKTLLLTGALEKGPARRFAETLRWALDCTGEGGMDRFGPGYKSTVQVRLIHGLVRRHVRQLPAWRMEEWGLPINQPDMSATLLGALIVPLLAARLMGMPQTRDEREAAVHLTRYIGWLMGVEEEWLPADENAALTLLSQLLLSLANPDETSAQLARPMADEPLGRPYARFAGLRGRLERSKHLSISRLFLGSRGMRQLGLPSQVLPWYPLLMMPVNLTRHLASRIVPGGKQRAARRGRQAQERFLKLLSGTQAAVVGQSVAGGAHPSSAAGKT</sequence>
<reference evidence="2 3" key="1">
    <citation type="submission" date="2019-03" db="EMBL/GenBank/DDBJ databases">
        <title>Genomic Encyclopedia of Type Strains, Phase IV (KMG-IV): sequencing the most valuable type-strain genomes for metagenomic binning, comparative biology and taxonomic classification.</title>
        <authorList>
            <person name="Goeker M."/>
        </authorList>
    </citation>
    <scope>NUCLEOTIDE SEQUENCE [LARGE SCALE GENOMIC DNA]</scope>
    <source>
        <strain evidence="2 3">DSM 26377</strain>
    </source>
</reference>
<proteinExistence type="predicted"/>
<evidence type="ECO:0000313" key="3">
    <source>
        <dbReference type="Proteomes" id="UP000295341"/>
    </source>
</evidence>
<dbReference type="Pfam" id="PF09995">
    <property type="entry name" value="MPAB_Lcp_cat"/>
    <property type="match status" value="1"/>
</dbReference>
<dbReference type="GO" id="GO:0016491">
    <property type="term" value="F:oxidoreductase activity"/>
    <property type="evidence" value="ECO:0007669"/>
    <property type="project" value="InterPro"/>
</dbReference>
<protein>
    <submittedName>
        <fullName evidence="2">Uncharacterized protein DUF2236</fullName>
    </submittedName>
</protein>
<dbReference type="Proteomes" id="UP000295341">
    <property type="component" value="Unassembled WGS sequence"/>
</dbReference>
<feature type="domain" description="ER-bound oxygenase mpaB/mpaB'/Rubber oxygenase catalytic" evidence="1">
    <location>
        <begin position="134"/>
        <end position="349"/>
    </location>
</feature>
<dbReference type="PANTHER" id="PTHR37539">
    <property type="entry name" value="SECRETED PROTEIN-RELATED"/>
    <property type="match status" value="1"/>
</dbReference>
<dbReference type="InterPro" id="IPR018713">
    <property type="entry name" value="MPAB/Lcp_cat_dom"/>
</dbReference>
<name>A0A4R7NZM5_9GAMM</name>
<dbReference type="InterPro" id="IPR037473">
    <property type="entry name" value="Lcp-like"/>
</dbReference>
<organism evidence="2 3">
    <name type="scientific">Panacagrimonas perspica</name>
    <dbReference type="NCBI Taxonomy" id="381431"/>
    <lineage>
        <taxon>Bacteria</taxon>
        <taxon>Pseudomonadati</taxon>
        <taxon>Pseudomonadota</taxon>
        <taxon>Gammaproteobacteria</taxon>
        <taxon>Nevskiales</taxon>
        <taxon>Nevskiaceae</taxon>
        <taxon>Panacagrimonas</taxon>
    </lineage>
</organism>
<evidence type="ECO:0000259" key="1">
    <source>
        <dbReference type="Pfam" id="PF09995"/>
    </source>
</evidence>
<dbReference type="AlphaFoldDB" id="A0A4R7NZM5"/>
<evidence type="ECO:0000313" key="2">
    <source>
        <dbReference type="EMBL" id="TDU26412.1"/>
    </source>
</evidence>
<dbReference type="EMBL" id="SOBT01000010">
    <property type="protein sequence ID" value="TDU26412.1"/>
    <property type="molecule type" value="Genomic_DNA"/>
</dbReference>
<dbReference type="PANTHER" id="PTHR37539:SF1">
    <property type="entry name" value="ER-BOUND OXYGENASE MPAB_MPAB'_RUBBER OXYGENASE CATALYTIC DOMAIN-CONTAINING PROTEIN"/>
    <property type="match status" value="1"/>
</dbReference>